<dbReference type="EMBL" id="CM055094">
    <property type="protein sequence ID" value="KAJ7563035.1"/>
    <property type="molecule type" value="Genomic_DNA"/>
</dbReference>
<proteinExistence type="predicted"/>
<reference evidence="2" key="1">
    <citation type="journal article" date="2024" name="Proc. Natl. Acad. Sci. U.S.A.">
        <title>Extraordinary preservation of gene collinearity over three hundred million years revealed in homosporous lycophytes.</title>
        <authorList>
            <person name="Li C."/>
            <person name="Wickell D."/>
            <person name="Kuo L.Y."/>
            <person name="Chen X."/>
            <person name="Nie B."/>
            <person name="Liao X."/>
            <person name="Peng D."/>
            <person name="Ji J."/>
            <person name="Jenkins J."/>
            <person name="Williams M."/>
            <person name="Shu S."/>
            <person name="Plott C."/>
            <person name="Barry K."/>
            <person name="Rajasekar S."/>
            <person name="Grimwood J."/>
            <person name="Han X."/>
            <person name="Sun S."/>
            <person name="Hou Z."/>
            <person name="He W."/>
            <person name="Dai G."/>
            <person name="Sun C."/>
            <person name="Schmutz J."/>
            <person name="Leebens-Mack J.H."/>
            <person name="Li F.W."/>
            <person name="Wang L."/>
        </authorList>
    </citation>
    <scope>NUCLEOTIDE SEQUENCE [LARGE SCALE GENOMIC DNA]</scope>
    <source>
        <strain evidence="2">cv. PW_Plant_1</strain>
    </source>
</reference>
<protein>
    <submittedName>
        <fullName evidence="1">Uncharacterized protein</fullName>
    </submittedName>
</protein>
<name>A0ACC2E9L2_DIPCM</name>
<comment type="caution">
    <text evidence="1">The sequence shown here is derived from an EMBL/GenBank/DDBJ whole genome shotgun (WGS) entry which is preliminary data.</text>
</comment>
<evidence type="ECO:0000313" key="1">
    <source>
        <dbReference type="EMBL" id="KAJ7563035.1"/>
    </source>
</evidence>
<keyword evidence="2" id="KW-1185">Reference proteome</keyword>
<sequence>MLGRHKTMIKLLSTICFGIICVSLIALYHSGSLSMKIYTIQDTLLGTATVQGIKGDELQTQTTNIFEWANWPGRSPTNVGTHRSSNSAQRHEIDCQLPLKVYMYDLPRKFNLGFLQKGSNQDLPWVDEAIPMWPSRSSLVKQHNTEYWMMVSLLTSNNAVNNNLAAVRVDNPENAELFFVPFFSSLSFNVHGRNMLDPETIKDKNLQEDLLDLLQRSKWWHRSGGRDHVFPMHHPNAFRFHRDQLNSSIWIVADFWRNPKNVSWLSKDVVAPYTHMVPTYNENGVSDPFESRSTLLFFQGRIKRKDDGVIRSKLANLLKDHSKVHYVESSATDLGIQEATTGMRNSKFCLHPAGDTPSSCRLFDAIASNCIPVIISDFIELPFEDELNYKLFSLFFSLEEAVRPGYLLQYLEGVDKSQWMKMWTRLKEVKQHFEYQYPPEKDDAVDMIWKQLHHKLSNVKLTIHRTSRLKVPDWWR</sequence>
<accession>A0ACC2E9L2</accession>
<evidence type="ECO:0000313" key="2">
    <source>
        <dbReference type="Proteomes" id="UP001162992"/>
    </source>
</evidence>
<organism evidence="1 2">
    <name type="scientific">Diphasiastrum complanatum</name>
    <name type="common">Issler's clubmoss</name>
    <name type="synonym">Lycopodium complanatum</name>
    <dbReference type="NCBI Taxonomy" id="34168"/>
    <lineage>
        <taxon>Eukaryota</taxon>
        <taxon>Viridiplantae</taxon>
        <taxon>Streptophyta</taxon>
        <taxon>Embryophyta</taxon>
        <taxon>Tracheophyta</taxon>
        <taxon>Lycopodiopsida</taxon>
        <taxon>Lycopodiales</taxon>
        <taxon>Lycopodiaceae</taxon>
        <taxon>Lycopodioideae</taxon>
        <taxon>Diphasiastrum</taxon>
    </lineage>
</organism>
<gene>
    <name evidence="1" type="ORF">O6H91_03G094100</name>
</gene>
<dbReference type="Proteomes" id="UP001162992">
    <property type="component" value="Chromosome 3"/>
</dbReference>